<sequence>RTVRFWDLEKFQVVSCIEEEATPVRCVLFNPDGCCLYSGFQDSLRVYGWEPERCFDVVLVNWGKVADLSISNNQLIGVSFAQSTVSSFVVDLSRVPKSDSIPHGLLRDDQPLVPPTPTGSSLRRIYDRPSTSCSKPQRVKHNSESERHSPSSEDDRDEKESKAEIQNQEDYREIFQPKNAICRTPPRNEPFPAPPEDEPVAAKEAVKPSPAVDAQTSLPKQELLLSQFLLQPDPVQRPPISSSTSSTRTEPSVIPAARNEPIGLKASDFLPAVKNQNQTELVDEEAMSQIRKGHETMCVVLTSRHKNLDTVRAVWSTSDIKARMWRYLRLTRGAAEQLCSLNSLDSAVAINDLSVVVDLLNIVNQK</sequence>
<keyword evidence="3" id="KW-1185">Reference proteome</keyword>
<dbReference type="PANTHER" id="PTHR19845:SF0">
    <property type="entry name" value="KATANIN P80 WD40 REPEAT-CONTAINING SUBUNIT B1"/>
    <property type="match status" value="1"/>
</dbReference>
<proteinExistence type="predicted"/>
<reference evidence="2 3" key="1">
    <citation type="submission" date="2019-09" db="EMBL/GenBank/DDBJ databases">
        <title>Bird 10,000 Genomes (B10K) Project - Family phase.</title>
        <authorList>
            <person name="Zhang G."/>
        </authorList>
    </citation>
    <scope>NUCLEOTIDE SEQUENCE [LARGE SCALE GENOMIC DNA]</scope>
    <source>
        <strain evidence="2">B10K-DU-002-79</strain>
    </source>
</reference>
<feature type="non-terminal residue" evidence="2">
    <location>
        <position position="1"/>
    </location>
</feature>
<name>A0A7L2RZA0_9PASS</name>
<dbReference type="GO" id="GO:0007019">
    <property type="term" value="P:microtubule depolymerization"/>
    <property type="evidence" value="ECO:0007669"/>
    <property type="project" value="TreeGrafter"/>
</dbReference>
<feature type="non-terminal residue" evidence="2">
    <location>
        <position position="366"/>
    </location>
</feature>
<evidence type="ECO:0000313" key="3">
    <source>
        <dbReference type="Proteomes" id="UP000560066"/>
    </source>
</evidence>
<dbReference type="EMBL" id="VYZS01350943">
    <property type="protein sequence ID" value="NXS14641.1"/>
    <property type="molecule type" value="Genomic_DNA"/>
</dbReference>
<dbReference type="Proteomes" id="UP000560066">
    <property type="component" value="Unassembled WGS sequence"/>
</dbReference>
<dbReference type="PANTHER" id="PTHR19845">
    <property type="entry name" value="KATANIN P80 SUBUNIT"/>
    <property type="match status" value="1"/>
</dbReference>
<dbReference type="Gene3D" id="2.130.10.10">
    <property type="entry name" value="YVTN repeat-like/Quinoprotein amine dehydrogenase"/>
    <property type="match status" value="1"/>
</dbReference>
<comment type="caution">
    <text evidence="2">The sequence shown here is derived from an EMBL/GenBank/DDBJ whole genome shotgun (WGS) entry which is preliminary data.</text>
</comment>
<dbReference type="GO" id="GO:0008352">
    <property type="term" value="C:katanin complex"/>
    <property type="evidence" value="ECO:0007669"/>
    <property type="project" value="TreeGrafter"/>
</dbReference>
<accession>A0A7L2RZA0</accession>
<dbReference type="OrthoDB" id="10251605at2759"/>
<dbReference type="InterPro" id="IPR036322">
    <property type="entry name" value="WD40_repeat_dom_sf"/>
</dbReference>
<feature type="compositionally biased region" description="Low complexity" evidence="1">
    <location>
        <begin position="238"/>
        <end position="252"/>
    </location>
</feature>
<protein>
    <submittedName>
        <fullName evidence="2">KTNB1 protein</fullName>
    </submittedName>
</protein>
<evidence type="ECO:0000256" key="1">
    <source>
        <dbReference type="SAM" id="MobiDB-lite"/>
    </source>
</evidence>
<feature type="region of interest" description="Disordered" evidence="1">
    <location>
        <begin position="100"/>
        <end position="216"/>
    </location>
</feature>
<organism evidence="2 3">
    <name type="scientific">Neodrepanis coruscans</name>
    <name type="common">wattled asity</name>
    <dbReference type="NCBI Taxonomy" id="254563"/>
    <lineage>
        <taxon>Eukaryota</taxon>
        <taxon>Metazoa</taxon>
        <taxon>Chordata</taxon>
        <taxon>Craniata</taxon>
        <taxon>Vertebrata</taxon>
        <taxon>Euteleostomi</taxon>
        <taxon>Archelosauria</taxon>
        <taxon>Archosauria</taxon>
        <taxon>Dinosauria</taxon>
        <taxon>Saurischia</taxon>
        <taxon>Theropoda</taxon>
        <taxon>Coelurosauria</taxon>
        <taxon>Aves</taxon>
        <taxon>Neognathae</taxon>
        <taxon>Neoaves</taxon>
        <taxon>Telluraves</taxon>
        <taxon>Australaves</taxon>
        <taxon>Passeriformes</taxon>
        <taxon>Philepittidae</taxon>
        <taxon>Neodrepanis</taxon>
    </lineage>
</organism>
<dbReference type="SUPFAM" id="SSF50978">
    <property type="entry name" value="WD40 repeat-like"/>
    <property type="match status" value="1"/>
</dbReference>
<dbReference type="InterPro" id="IPR015943">
    <property type="entry name" value="WD40/YVTN_repeat-like_dom_sf"/>
</dbReference>
<evidence type="ECO:0000313" key="2">
    <source>
        <dbReference type="EMBL" id="NXS14641.1"/>
    </source>
</evidence>
<dbReference type="AlphaFoldDB" id="A0A7L2RZA0"/>
<gene>
    <name evidence="2" type="primary">Katnb1</name>
    <name evidence="2" type="ORF">NEOCOR_R07598</name>
</gene>
<feature type="compositionally biased region" description="Basic and acidic residues" evidence="1">
    <location>
        <begin position="141"/>
        <end position="175"/>
    </location>
</feature>
<feature type="region of interest" description="Disordered" evidence="1">
    <location>
        <begin position="230"/>
        <end position="253"/>
    </location>
</feature>